<organism evidence="2 3">
    <name type="scientific">Actinosynnema pretiosum</name>
    <dbReference type="NCBI Taxonomy" id="42197"/>
    <lineage>
        <taxon>Bacteria</taxon>
        <taxon>Bacillati</taxon>
        <taxon>Actinomycetota</taxon>
        <taxon>Actinomycetes</taxon>
        <taxon>Pseudonocardiales</taxon>
        <taxon>Pseudonocardiaceae</taxon>
        <taxon>Actinosynnema</taxon>
    </lineage>
</organism>
<evidence type="ECO:0000313" key="3">
    <source>
        <dbReference type="Proteomes" id="UP000218505"/>
    </source>
</evidence>
<dbReference type="RefSeq" id="WP_096497363.1">
    <property type="nucleotide sequence ID" value="NZ_CP023445.1"/>
</dbReference>
<sequence length="268" mass="27920">MSEAELREGLLAALGDEPPLDFDADALIRKGRQRRKRRRALAAVGTTTALLLVTALSVPLVLDRLRSGAVDSAASGLIVTGTADPGAVSAEPSPTGTSDVPPGFEELEGYSYPGAWIAYYFESVYPHYGTLTVGKPKVVEDTYAQLGTELGLAGVLVPYGTADRAGLLRVDVGGKDSPLARSCSGEHLSCRATSTLPDGTTVDVADVYAAEGVPSGLAITHHRADGTVVRVRNFVYDPVAPDQPPLDTGSYDAMHGIATDGNLKITAG</sequence>
<keyword evidence="1" id="KW-0812">Transmembrane</keyword>
<keyword evidence="1" id="KW-1133">Transmembrane helix</keyword>
<dbReference type="KEGG" id="apre:CNX65_34055"/>
<evidence type="ECO:0000256" key="1">
    <source>
        <dbReference type="SAM" id="Phobius"/>
    </source>
</evidence>
<protein>
    <submittedName>
        <fullName evidence="2">Uncharacterized protein</fullName>
    </submittedName>
</protein>
<name>A0A290ZFG3_9PSEU</name>
<feature type="transmembrane region" description="Helical" evidence="1">
    <location>
        <begin position="40"/>
        <end position="62"/>
    </location>
</feature>
<gene>
    <name evidence="2" type="ORF">CNX65_34055</name>
</gene>
<dbReference type="EMBL" id="CP023445">
    <property type="protein sequence ID" value="ATE57713.1"/>
    <property type="molecule type" value="Genomic_DNA"/>
</dbReference>
<keyword evidence="1" id="KW-0472">Membrane</keyword>
<keyword evidence="3" id="KW-1185">Reference proteome</keyword>
<proteinExistence type="predicted"/>
<evidence type="ECO:0000313" key="2">
    <source>
        <dbReference type="EMBL" id="ATE57713.1"/>
    </source>
</evidence>
<accession>A0A290ZFG3</accession>
<dbReference type="Proteomes" id="UP000218505">
    <property type="component" value="Chromosome"/>
</dbReference>
<reference evidence="2" key="1">
    <citation type="submission" date="2017-09" db="EMBL/GenBank/DDBJ databases">
        <title>Complete Genome Sequence of ansamitocin-producing Bacterium Actinosynnema pretiosum X47.</title>
        <authorList>
            <person name="Cao G."/>
            <person name="Zong G."/>
            <person name="Zhong C."/>
            <person name="Fu J."/>
        </authorList>
    </citation>
    <scope>NUCLEOTIDE SEQUENCE [LARGE SCALE GENOMIC DNA]</scope>
    <source>
        <strain evidence="2">X47</strain>
    </source>
</reference>
<dbReference type="AlphaFoldDB" id="A0A290ZFG3"/>